<evidence type="ECO:0000313" key="8">
    <source>
        <dbReference type="Proteomes" id="UP000199701"/>
    </source>
</evidence>
<keyword evidence="5 6" id="KW-0472">Membrane</keyword>
<keyword evidence="4 6" id="KW-1133">Transmembrane helix</keyword>
<dbReference type="EMBL" id="FOJI01000018">
    <property type="protein sequence ID" value="SEW42028.1"/>
    <property type="molecule type" value="Genomic_DNA"/>
</dbReference>
<feature type="transmembrane region" description="Helical" evidence="6">
    <location>
        <begin position="92"/>
        <end position="115"/>
    </location>
</feature>
<sequence length="515" mass="57852">MQNSRTKNSMLIILTSGVRQILTLVLTFVSRTVFIKILGAEYLGLNGLFSNILSLLALSELGIGAAISFYLYQPLADNDIERIKTLMKFYKICYRVIGLAIVGIGCCIMPFLAYMVNFDQGVPGNLYLVYFIYLLNTASSYSFFAYKQALVTANQEQYKIENINIAFSFINCLADIIVLIIARNFVVYLIVKLLLVMLKNVIIAIKINKEYPYLKEKNVQPLKKKEVMIFFKDVGAVAIFKSGSTLFNATDNIVISMLLGTVVVGYYSNYFMIISQITIIINIIVRSFAAGIGNVIAKESKERHFAIFKQIDFLVYFVVTVCTACFFQLLNSFVKIWIGNIDANYVLSQSVIIFLCMNFFFDGTTQIMNSFREGSGNFSTGKYLQIFGGIVNIILSVVLGKIFGLSGIFAATVISKGFITLLPFMVGISKDVFDKGKYTILLKYIKNGIVAFLSIALLWFTCTSIHMTDIAGFVLECILSILIPSFVLIVVFFKTDEMTQLRKRASYMVIGFRNK</sequence>
<dbReference type="STRING" id="99656.SAMN05421659_11859"/>
<protein>
    <submittedName>
        <fullName evidence="7">Membrane protein involved in the export of O-antigen and teichoic acid</fullName>
    </submittedName>
</protein>
<dbReference type="Proteomes" id="UP000199701">
    <property type="component" value="Unassembled WGS sequence"/>
</dbReference>
<feature type="transmembrane region" description="Helical" evidence="6">
    <location>
        <begin position="21"/>
        <end position="40"/>
    </location>
</feature>
<evidence type="ECO:0000256" key="5">
    <source>
        <dbReference type="ARBA" id="ARBA00023136"/>
    </source>
</evidence>
<evidence type="ECO:0000256" key="6">
    <source>
        <dbReference type="SAM" id="Phobius"/>
    </source>
</evidence>
<evidence type="ECO:0000256" key="1">
    <source>
        <dbReference type="ARBA" id="ARBA00004651"/>
    </source>
</evidence>
<feature type="transmembrane region" description="Helical" evidence="6">
    <location>
        <begin position="188"/>
        <end position="208"/>
    </location>
</feature>
<evidence type="ECO:0000256" key="3">
    <source>
        <dbReference type="ARBA" id="ARBA00022692"/>
    </source>
</evidence>
<feature type="transmembrane region" description="Helical" evidence="6">
    <location>
        <begin position="449"/>
        <end position="467"/>
    </location>
</feature>
<gene>
    <name evidence="7" type="ORF">SAMN05421659_11859</name>
</gene>
<name>A0A1I0RLV9_9FIRM</name>
<feature type="transmembrane region" description="Helical" evidence="6">
    <location>
        <begin position="408"/>
        <end position="428"/>
    </location>
</feature>
<dbReference type="PANTHER" id="PTHR30250">
    <property type="entry name" value="PST FAMILY PREDICTED COLANIC ACID TRANSPORTER"/>
    <property type="match status" value="1"/>
</dbReference>
<dbReference type="RefSeq" id="WP_092456944.1">
    <property type="nucleotide sequence ID" value="NZ_FOJI01000018.1"/>
</dbReference>
<keyword evidence="3 6" id="KW-0812">Transmembrane</keyword>
<comment type="subcellular location">
    <subcellularLocation>
        <location evidence="1">Cell membrane</location>
        <topology evidence="1">Multi-pass membrane protein</topology>
    </subcellularLocation>
</comment>
<feature type="transmembrane region" description="Helical" evidence="6">
    <location>
        <begin position="344"/>
        <end position="361"/>
    </location>
</feature>
<keyword evidence="8" id="KW-1185">Reference proteome</keyword>
<feature type="transmembrane region" description="Helical" evidence="6">
    <location>
        <begin position="270"/>
        <end position="292"/>
    </location>
</feature>
<feature type="transmembrane region" description="Helical" evidence="6">
    <location>
        <begin position="473"/>
        <end position="493"/>
    </location>
</feature>
<proteinExistence type="predicted"/>
<organism evidence="7 8">
    <name type="scientific">[Clostridium] fimetarium</name>
    <dbReference type="NCBI Taxonomy" id="99656"/>
    <lineage>
        <taxon>Bacteria</taxon>
        <taxon>Bacillati</taxon>
        <taxon>Bacillota</taxon>
        <taxon>Clostridia</taxon>
        <taxon>Lachnospirales</taxon>
        <taxon>Lachnospiraceae</taxon>
    </lineage>
</organism>
<evidence type="ECO:0000256" key="4">
    <source>
        <dbReference type="ARBA" id="ARBA00022989"/>
    </source>
</evidence>
<dbReference type="GO" id="GO:0005886">
    <property type="term" value="C:plasma membrane"/>
    <property type="evidence" value="ECO:0007669"/>
    <property type="project" value="UniProtKB-SubCell"/>
</dbReference>
<dbReference type="AlphaFoldDB" id="A0A1I0RLV9"/>
<accession>A0A1I0RLV9</accession>
<keyword evidence="2" id="KW-1003">Cell membrane</keyword>
<feature type="transmembrane region" description="Helical" evidence="6">
    <location>
        <begin position="229"/>
        <end position="250"/>
    </location>
</feature>
<feature type="transmembrane region" description="Helical" evidence="6">
    <location>
        <begin position="52"/>
        <end position="72"/>
    </location>
</feature>
<dbReference type="PANTHER" id="PTHR30250:SF26">
    <property type="entry name" value="PSMA PROTEIN"/>
    <property type="match status" value="1"/>
</dbReference>
<feature type="transmembrane region" description="Helical" evidence="6">
    <location>
        <begin position="127"/>
        <end position="144"/>
    </location>
</feature>
<dbReference type="InterPro" id="IPR050833">
    <property type="entry name" value="Poly_Biosynth_Transport"/>
</dbReference>
<evidence type="ECO:0000313" key="7">
    <source>
        <dbReference type="EMBL" id="SEW42028.1"/>
    </source>
</evidence>
<feature type="transmembrane region" description="Helical" evidence="6">
    <location>
        <begin position="313"/>
        <end position="338"/>
    </location>
</feature>
<reference evidence="7 8" key="1">
    <citation type="submission" date="2016-10" db="EMBL/GenBank/DDBJ databases">
        <authorList>
            <person name="de Groot N.N."/>
        </authorList>
    </citation>
    <scope>NUCLEOTIDE SEQUENCE [LARGE SCALE GENOMIC DNA]</scope>
    <source>
        <strain evidence="7 8">DSM 9179</strain>
    </source>
</reference>
<dbReference type="OrthoDB" id="8609648at2"/>
<evidence type="ECO:0000256" key="2">
    <source>
        <dbReference type="ARBA" id="ARBA00022475"/>
    </source>
</evidence>
<feature type="transmembrane region" description="Helical" evidence="6">
    <location>
        <begin position="165"/>
        <end position="182"/>
    </location>
</feature>
<feature type="transmembrane region" description="Helical" evidence="6">
    <location>
        <begin position="382"/>
        <end position="402"/>
    </location>
</feature>